<feature type="region of interest" description="Disordered" evidence="5">
    <location>
        <begin position="98"/>
        <end position="122"/>
    </location>
</feature>
<keyword evidence="4" id="KW-0472">Membrane</keyword>
<evidence type="ECO:0000256" key="1">
    <source>
        <dbReference type="ARBA" id="ARBA00004141"/>
    </source>
</evidence>
<dbReference type="OrthoDB" id="6500128at2759"/>
<dbReference type="Proteomes" id="UP000238274">
    <property type="component" value="Unassembled WGS sequence"/>
</dbReference>
<sequence>ADITSKTKGDVVQACGPPSRLSALAASFFTTRSSALAVICSRPRQQSAVLLAPPHLYHLHNFKFLMANNIQPTLAVETTWRMALIATGTNFFTRESTRIQNGKQDKPGPTLSNKTQDQINRKRDPDLQVADLSVHKNSTQITKRRIRISNPFEFPATTSKMRTREYPECRCIRAVWAHCWEPTELAVWRALDGYLVSFILSLSSMRFGSTRWLGKNLHLNFWFSSLTRRTGHRHILHQASHSPTLIHDWPASSYHFRALSPTPHHQHFDPIIPDHYPYAYCRAKYFILMNFSLRPSTAEVSPERSARGYGTFVPSNDLNAHVLSTKAQMREAPKPTGVLKMMKRVTHIFGGDEVEPYKRVDHLGYTSVLNVGLRFLQGSGEIINGQSCFRRNSWGQILILTSLAFEFHQLSLFFIFISFLFFRWTTISHLVKLMDPSCSACRSIDLPKSALVVKLLEILCFGPLNPLGTLYRVIQQNLTDTDNLMKLVAEPKEIEDRTDAKTIIQAKGKIEFDHVGFSYDGKGSALQDISFTVSAGSSVALVGKRVDLENPPFSNCYSGSMILLLDSSDWMEWTFTILLKQVIEVKSVVYRKTLPCSTIQSGALLDIIAFLKVAAEDALNAQWIAAEDALNVQWIAAEDALNVKQMAAKALERGVKKLEARVDKLVAPSRLSTLASSFFTTRSSASAAIHCTFSASLAAIHCAFSASSAAIRCTFSASLAAICCTFSASLWATFREAMMSS</sequence>
<organism evidence="6 7">
    <name type="scientific">Puccinia striiformis</name>
    <dbReference type="NCBI Taxonomy" id="27350"/>
    <lineage>
        <taxon>Eukaryota</taxon>
        <taxon>Fungi</taxon>
        <taxon>Dikarya</taxon>
        <taxon>Basidiomycota</taxon>
        <taxon>Pucciniomycotina</taxon>
        <taxon>Pucciniomycetes</taxon>
        <taxon>Pucciniales</taxon>
        <taxon>Pucciniaceae</taxon>
        <taxon>Puccinia</taxon>
    </lineage>
</organism>
<dbReference type="InterPro" id="IPR039421">
    <property type="entry name" value="Type_1_exporter"/>
</dbReference>
<protein>
    <submittedName>
        <fullName evidence="6">Uncharacterized protein</fullName>
    </submittedName>
</protein>
<evidence type="ECO:0000256" key="3">
    <source>
        <dbReference type="ARBA" id="ARBA00022989"/>
    </source>
</evidence>
<keyword evidence="2" id="KW-0812">Transmembrane</keyword>
<dbReference type="PANTHER" id="PTHR24221">
    <property type="entry name" value="ATP-BINDING CASSETTE SUB-FAMILY B"/>
    <property type="match status" value="1"/>
</dbReference>
<comment type="subcellular location">
    <subcellularLocation>
        <location evidence="1">Membrane</location>
        <topology evidence="1">Multi-pass membrane protein</topology>
    </subcellularLocation>
</comment>
<dbReference type="GO" id="GO:0016020">
    <property type="term" value="C:membrane"/>
    <property type="evidence" value="ECO:0007669"/>
    <property type="project" value="UniProtKB-SubCell"/>
</dbReference>
<dbReference type="Gene3D" id="1.20.1560.10">
    <property type="entry name" value="ABC transporter type 1, transmembrane domain"/>
    <property type="match status" value="1"/>
</dbReference>
<feature type="non-terminal residue" evidence="6">
    <location>
        <position position="1"/>
    </location>
</feature>
<dbReference type="VEuPathDB" id="FungiDB:PSHT_02756"/>
<reference evidence="7" key="2">
    <citation type="journal article" date="2018" name="BMC Genomics">
        <title>Genomic insights into host adaptation between the wheat stripe rust pathogen (Puccinia striiformis f. sp. tritici) and the barley stripe rust pathogen (Puccinia striiformis f. sp. hordei).</title>
        <authorList>
            <person name="Xia C."/>
            <person name="Wang M."/>
            <person name="Yin C."/>
            <person name="Cornejo O.E."/>
            <person name="Hulbert S.H."/>
            <person name="Chen X."/>
        </authorList>
    </citation>
    <scope>NUCLEOTIDE SEQUENCE [LARGE SCALE GENOMIC DNA]</scope>
    <source>
        <strain evidence="7">93TX-2</strain>
    </source>
</reference>
<dbReference type="AlphaFoldDB" id="A0A2S4WHI3"/>
<evidence type="ECO:0000256" key="4">
    <source>
        <dbReference type="ARBA" id="ARBA00023136"/>
    </source>
</evidence>
<dbReference type="EMBL" id="PKSM01000024">
    <property type="protein sequence ID" value="POW21168.1"/>
    <property type="molecule type" value="Genomic_DNA"/>
</dbReference>
<keyword evidence="3" id="KW-1133">Transmembrane helix</keyword>
<evidence type="ECO:0000313" key="6">
    <source>
        <dbReference type="EMBL" id="POW21168.1"/>
    </source>
</evidence>
<evidence type="ECO:0000313" key="7">
    <source>
        <dbReference type="Proteomes" id="UP000238274"/>
    </source>
</evidence>
<name>A0A2S4WHI3_9BASI</name>
<evidence type="ECO:0000256" key="2">
    <source>
        <dbReference type="ARBA" id="ARBA00022692"/>
    </source>
</evidence>
<dbReference type="GO" id="GO:0042626">
    <property type="term" value="F:ATPase-coupled transmembrane transporter activity"/>
    <property type="evidence" value="ECO:0007669"/>
    <property type="project" value="TreeGrafter"/>
</dbReference>
<dbReference type="VEuPathDB" id="FungiDB:PSTT_14032"/>
<comment type="caution">
    <text evidence="6">The sequence shown here is derived from an EMBL/GenBank/DDBJ whole genome shotgun (WGS) entry which is preliminary data.</text>
</comment>
<dbReference type="InterPro" id="IPR036640">
    <property type="entry name" value="ABC1_TM_sf"/>
</dbReference>
<dbReference type="Gene3D" id="3.40.50.300">
    <property type="entry name" value="P-loop containing nucleotide triphosphate hydrolases"/>
    <property type="match status" value="1"/>
</dbReference>
<reference evidence="6 7" key="1">
    <citation type="submission" date="2017-12" db="EMBL/GenBank/DDBJ databases">
        <title>Gene loss provides genomic basis for host adaptation in cereal stripe rust fungi.</title>
        <authorList>
            <person name="Xia C."/>
        </authorList>
    </citation>
    <scope>NUCLEOTIDE SEQUENCE [LARGE SCALE GENOMIC DNA]</scope>
    <source>
        <strain evidence="6 7">93TX-2</strain>
    </source>
</reference>
<dbReference type="PANTHER" id="PTHR24221:SF648">
    <property type="entry name" value="ABC-TYPE TRANSPORTER ATR1"/>
    <property type="match status" value="1"/>
</dbReference>
<accession>A0A2S4WHI3</accession>
<evidence type="ECO:0000256" key="5">
    <source>
        <dbReference type="SAM" id="MobiDB-lite"/>
    </source>
</evidence>
<dbReference type="SUPFAM" id="SSF52540">
    <property type="entry name" value="P-loop containing nucleoside triphosphate hydrolases"/>
    <property type="match status" value="1"/>
</dbReference>
<reference evidence="7" key="3">
    <citation type="journal article" date="2018" name="Mol. Plant Microbe Interact.">
        <title>Genome sequence resources for the wheat stripe rust pathogen (Puccinia striiformis f. sp. tritici) and the barley stripe rust pathogen (Puccinia striiformis f. sp. hordei).</title>
        <authorList>
            <person name="Xia C."/>
            <person name="Wang M."/>
            <person name="Yin C."/>
            <person name="Cornejo O.E."/>
            <person name="Hulbert S.H."/>
            <person name="Chen X."/>
        </authorList>
    </citation>
    <scope>NUCLEOTIDE SEQUENCE [LARGE SCALE GENOMIC DNA]</scope>
    <source>
        <strain evidence="7">93TX-2</strain>
    </source>
</reference>
<dbReference type="GO" id="GO:0005524">
    <property type="term" value="F:ATP binding"/>
    <property type="evidence" value="ECO:0007669"/>
    <property type="project" value="InterPro"/>
</dbReference>
<dbReference type="InterPro" id="IPR027417">
    <property type="entry name" value="P-loop_NTPase"/>
</dbReference>
<keyword evidence="7" id="KW-1185">Reference proteome</keyword>
<gene>
    <name evidence="6" type="ORF">PSHT_02756</name>
</gene>
<proteinExistence type="predicted"/>